<gene>
    <name evidence="1" type="ORF">UFOPK3770_01327</name>
</gene>
<organism evidence="1">
    <name type="scientific">freshwater metagenome</name>
    <dbReference type="NCBI Taxonomy" id="449393"/>
    <lineage>
        <taxon>unclassified sequences</taxon>
        <taxon>metagenomes</taxon>
        <taxon>ecological metagenomes</taxon>
    </lineage>
</organism>
<evidence type="ECO:0000313" key="1">
    <source>
        <dbReference type="EMBL" id="CAB4344730.1"/>
    </source>
</evidence>
<dbReference type="AlphaFoldDB" id="A0A6J5ZVA9"/>
<accession>A0A6J5ZVA9</accession>
<protein>
    <submittedName>
        <fullName evidence="1">Unannotated protein</fullName>
    </submittedName>
</protein>
<name>A0A6J5ZVA9_9ZZZZ</name>
<proteinExistence type="predicted"/>
<reference evidence="1" key="1">
    <citation type="submission" date="2020-05" db="EMBL/GenBank/DDBJ databases">
        <authorList>
            <person name="Chiriac C."/>
            <person name="Salcher M."/>
            <person name="Ghai R."/>
            <person name="Kavagutti S V."/>
        </authorList>
    </citation>
    <scope>NUCLEOTIDE SEQUENCE</scope>
</reference>
<sequence>MNTNASQFSSNTPSTPFEAAALKAVHSKRQKKLNMHHAPSIDEQLKYAKLFKMLASPVENSKTPND</sequence>
<dbReference type="EMBL" id="CAESAJ010000205">
    <property type="protein sequence ID" value="CAB4344730.1"/>
    <property type="molecule type" value="Genomic_DNA"/>
</dbReference>